<keyword evidence="9" id="KW-1185">Reference proteome</keyword>
<dbReference type="Proteomes" id="UP001061958">
    <property type="component" value="Unassembled WGS sequence"/>
</dbReference>
<dbReference type="PANTHER" id="PTHR22597">
    <property type="entry name" value="POLYCOMB GROUP PROTEIN"/>
    <property type="match status" value="1"/>
</dbReference>
<gene>
    <name evidence="8" type="ORF">GpartN1_g1832.t1</name>
</gene>
<dbReference type="GO" id="GO:0031490">
    <property type="term" value="F:chromatin DNA binding"/>
    <property type="evidence" value="ECO:0007669"/>
    <property type="project" value="TreeGrafter"/>
</dbReference>
<evidence type="ECO:0000256" key="6">
    <source>
        <dbReference type="ARBA" id="ARBA00023163"/>
    </source>
</evidence>
<evidence type="ECO:0000256" key="4">
    <source>
        <dbReference type="ARBA" id="ARBA00022833"/>
    </source>
</evidence>
<evidence type="ECO:0000259" key="7">
    <source>
        <dbReference type="Pfam" id="PF09733"/>
    </source>
</evidence>
<dbReference type="Pfam" id="PF09733">
    <property type="entry name" value="VEFS-Box"/>
    <property type="match status" value="1"/>
</dbReference>
<organism evidence="8 9">
    <name type="scientific">Galdieria partita</name>
    <dbReference type="NCBI Taxonomy" id="83374"/>
    <lineage>
        <taxon>Eukaryota</taxon>
        <taxon>Rhodophyta</taxon>
        <taxon>Bangiophyceae</taxon>
        <taxon>Galdieriales</taxon>
        <taxon>Galdieriaceae</taxon>
        <taxon>Galdieria</taxon>
    </lineage>
</organism>
<dbReference type="EMBL" id="BQMJ01000013">
    <property type="protein sequence ID" value="GJQ10041.1"/>
    <property type="molecule type" value="Genomic_DNA"/>
</dbReference>
<keyword evidence="5" id="KW-0805">Transcription regulation</keyword>
<proteinExistence type="inferred from homology"/>
<dbReference type="PANTHER" id="PTHR22597:SF0">
    <property type="entry name" value="POLYCOMB PROTEIN SUZ12"/>
    <property type="match status" value="1"/>
</dbReference>
<reference evidence="8" key="2">
    <citation type="submission" date="2022-01" db="EMBL/GenBank/DDBJ databases">
        <authorList>
            <person name="Hirooka S."/>
            <person name="Miyagishima S.Y."/>
        </authorList>
    </citation>
    <scope>NUCLEOTIDE SEQUENCE</scope>
    <source>
        <strain evidence="8">NBRC 102759</strain>
    </source>
</reference>
<dbReference type="GO" id="GO:0005634">
    <property type="term" value="C:nucleus"/>
    <property type="evidence" value="ECO:0007669"/>
    <property type="project" value="TreeGrafter"/>
</dbReference>
<dbReference type="InterPro" id="IPR019135">
    <property type="entry name" value="Polycomb_protein_VEFS-Box"/>
</dbReference>
<comment type="caution">
    <text evidence="8">The sequence shown here is derived from an EMBL/GenBank/DDBJ whole genome shotgun (WGS) entry which is preliminary data.</text>
</comment>
<evidence type="ECO:0000313" key="9">
    <source>
        <dbReference type="Proteomes" id="UP001061958"/>
    </source>
</evidence>
<keyword evidence="6" id="KW-0804">Transcription</keyword>
<accession>A0A9C7PTB6</accession>
<feature type="domain" description="Polycomb protein VEFS-Box" evidence="7">
    <location>
        <begin position="268"/>
        <end position="386"/>
    </location>
</feature>
<protein>
    <recommendedName>
        <fullName evidence="7">Polycomb protein VEFS-Box domain-containing protein</fullName>
    </recommendedName>
</protein>
<comment type="similarity">
    <text evidence="1">Belongs to the VEFS (VRN2-EMF2-FIS2-SU(Z)12) family.</text>
</comment>
<name>A0A9C7PTB6_9RHOD</name>
<dbReference type="AlphaFoldDB" id="A0A9C7PTB6"/>
<evidence type="ECO:0000256" key="5">
    <source>
        <dbReference type="ARBA" id="ARBA00023015"/>
    </source>
</evidence>
<evidence type="ECO:0000256" key="3">
    <source>
        <dbReference type="ARBA" id="ARBA00022771"/>
    </source>
</evidence>
<evidence type="ECO:0000256" key="1">
    <source>
        <dbReference type="ARBA" id="ARBA00007416"/>
    </source>
</evidence>
<reference evidence="8" key="1">
    <citation type="journal article" date="2022" name="Proc. Natl. Acad. Sci. U.S.A.">
        <title>Life cycle and functional genomics of the unicellular red alga Galdieria for elucidating algal and plant evolution and industrial use.</title>
        <authorList>
            <person name="Hirooka S."/>
            <person name="Itabashi T."/>
            <person name="Ichinose T.M."/>
            <person name="Onuma R."/>
            <person name="Fujiwara T."/>
            <person name="Yamashita S."/>
            <person name="Jong L.W."/>
            <person name="Tomita R."/>
            <person name="Iwane A.H."/>
            <person name="Miyagishima S.Y."/>
        </authorList>
    </citation>
    <scope>NUCLEOTIDE SEQUENCE</scope>
    <source>
        <strain evidence="8">NBRC 102759</strain>
    </source>
</reference>
<evidence type="ECO:0000313" key="8">
    <source>
        <dbReference type="EMBL" id="GJQ10041.1"/>
    </source>
</evidence>
<keyword evidence="2" id="KW-0479">Metal-binding</keyword>
<dbReference type="CDD" id="cd21553">
    <property type="entry name" value="VEFS-box_EMF2-like"/>
    <property type="match status" value="1"/>
</dbReference>
<keyword evidence="4" id="KW-0862">Zinc</keyword>
<sequence length="402" mass="47515">MSRNRVEEAYALYIQMGNQWKQRNKLFLWRTHARTCTVPPRTKTWEEILDQLQRSETNEPLSNRENRQLETVKQEESFTCTIHLFDSPDSQPIKTLESVHSYCPLCLWDYQTLKNFSRHWKRIHTIFRWQLKGSNLIEGYLQPQIDIFQLLEYVDESGNPFPSCVALGWKQEQCELMTLKELIPKVGNGMVYFSTMKFARLGMDVWKMAQKTTQIAIEQVVDENIPSSSVQPMKRKERVATRKISTSPAMKKNVLESSSSVGKFLNKEKTATLNDRSYYHTVTLHPVASDEMDQDSESDYSEEWKEELEMQMLERDVHEISHRTRVFFQLWNDFVRKNRVIGDFQLPAICGQFVREHSKEIDQWNLFHPWRMHLLNLFEYGLIQRADIVKCCQPLNSHHGVD</sequence>
<evidence type="ECO:0000256" key="2">
    <source>
        <dbReference type="ARBA" id="ARBA00022723"/>
    </source>
</evidence>
<keyword evidence="3" id="KW-0863">Zinc-finger</keyword>
<dbReference type="GO" id="GO:0008270">
    <property type="term" value="F:zinc ion binding"/>
    <property type="evidence" value="ECO:0007669"/>
    <property type="project" value="UniProtKB-KW"/>
</dbReference>
<dbReference type="OrthoDB" id="166746at2759"/>